<evidence type="ECO:0000256" key="1">
    <source>
        <dbReference type="ARBA" id="ARBA00001947"/>
    </source>
</evidence>
<dbReference type="Proteomes" id="UP000791440">
    <property type="component" value="Unassembled WGS sequence"/>
</dbReference>
<keyword evidence="9" id="KW-1185">Reference proteome</keyword>
<dbReference type="Pfam" id="PF02900">
    <property type="entry name" value="LigB"/>
    <property type="match status" value="1"/>
</dbReference>
<dbReference type="SUPFAM" id="SSF53213">
    <property type="entry name" value="LigB-like"/>
    <property type="match status" value="1"/>
</dbReference>
<feature type="transmembrane region" description="Helical" evidence="6">
    <location>
        <begin position="6"/>
        <end position="27"/>
    </location>
</feature>
<keyword evidence="3" id="KW-0479">Metal-binding</keyword>
<dbReference type="GO" id="GO:0008198">
    <property type="term" value="F:ferrous iron binding"/>
    <property type="evidence" value="ECO:0007669"/>
    <property type="project" value="InterPro"/>
</dbReference>
<feature type="domain" description="Extradiol ring-cleavage dioxygenase class III enzyme subunit B" evidence="7">
    <location>
        <begin position="71"/>
        <end position="284"/>
    </location>
</feature>
<reference evidence="8" key="1">
    <citation type="journal article" date="2016" name="Insect Biochem. Mol. Biol.">
        <title>Multifaceted biological insights from a draft genome sequence of the tobacco hornworm moth, Manduca sexta.</title>
        <authorList>
            <person name="Kanost M.R."/>
            <person name="Arrese E.L."/>
            <person name="Cao X."/>
            <person name="Chen Y.R."/>
            <person name="Chellapilla S."/>
            <person name="Goldsmith M.R."/>
            <person name="Grosse-Wilde E."/>
            <person name="Heckel D.G."/>
            <person name="Herndon N."/>
            <person name="Jiang H."/>
            <person name="Papanicolaou A."/>
            <person name="Qu J."/>
            <person name="Soulages J.L."/>
            <person name="Vogel H."/>
            <person name="Walters J."/>
            <person name="Waterhouse R.M."/>
            <person name="Ahn S.J."/>
            <person name="Almeida F.C."/>
            <person name="An C."/>
            <person name="Aqrawi P."/>
            <person name="Bretschneider A."/>
            <person name="Bryant W.B."/>
            <person name="Bucks S."/>
            <person name="Chao H."/>
            <person name="Chevignon G."/>
            <person name="Christen J.M."/>
            <person name="Clarke D.F."/>
            <person name="Dittmer N.T."/>
            <person name="Ferguson L.C.F."/>
            <person name="Garavelou S."/>
            <person name="Gordon K.H.J."/>
            <person name="Gunaratna R.T."/>
            <person name="Han Y."/>
            <person name="Hauser F."/>
            <person name="He Y."/>
            <person name="Heidel-Fischer H."/>
            <person name="Hirsh A."/>
            <person name="Hu Y."/>
            <person name="Jiang H."/>
            <person name="Kalra D."/>
            <person name="Klinner C."/>
            <person name="Konig C."/>
            <person name="Kovar C."/>
            <person name="Kroll A.R."/>
            <person name="Kuwar S.S."/>
            <person name="Lee S.L."/>
            <person name="Lehman R."/>
            <person name="Li K."/>
            <person name="Li Z."/>
            <person name="Liang H."/>
            <person name="Lovelace S."/>
            <person name="Lu Z."/>
            <person name="Mansfield J.H."/>
            <person name="McCulloch K.J."/>
            <person name="Mathew T."/>
            <person name="Morton B."/>
            <person name="Muzny D.M."/>
            <person name="Neunemann D."/>
            <person name="Ongeri F."/>
            <person name="Pauchet Y."/>
            <person name="Pu L.L."/>
            <person name="Pyrousis I."/>
            <person name="Rao X.J."/>
            <person name="Redding A."/>
            <person name="Roesel C."/>
            <person name="Sanchez-Gracia A."/>
            <person name="Schaack S."/>
            <person name="Shukla A."/>
            <person name="Tetreau G."/>
            <person name="Wang Y."/>
            <person name="Xiong G.H."/>
            <person name="Traut W."/>
            <person name="Walsh T.K."/>
            <person name="Worley K.C."/>
            <person name="Wu D."/>
            <person name="Wu W."/>
            <person name="Wu Y.Q."/>
            <person name="Zhang X."/>
            <person name="Zou Z."/>
            <person name="Zucker H."/>
            <person name="Briscoe A.D."/>
            <person name="Burmester T."/>
            <person name="Clem R.J."/>
            <person name="Feyereisen R."/>
            <person name="Grimmelikhuijzen C.J.P."/>
            <person name="Hamodrakas S.J."/>
            <person name="Hansson B.S."/>
            <person name="Huguet E."/>
            <person name="Jermiin L.S."/>
            <person name="Lan Q."/>
            <person name="Lehman H.K."/>
            <person name="Lorenzen M."/>
            <person name="Merzendorfer H."/>
            <person name="Michalopoulos I."/>
            <person name="Morton D.B."/>
            <person name="Muthukrishnan S."/>
            <person name="Oakeshott J.G."/>
            <person name="Palmer W."/>
            <person name="Park Y."/>
            <person name="Passarelli A.L."/>
            <person name="Rozas J."/>
            <person name="Schwartz L.M."/>
            <person name="Smith W."/>
            <person name="Southgate A."/>
            <person name="Vilcinskas A."/>
            <person name="Vogt R."/>
            <person name="Wang P."/>
            <person name="Werren J."/>
            <person name="Yu X.Q."/>
            <person name="Zhou J.J."/>
            <person name="Brown S.J."/>
            <person name="Scherer S.E."/>
            <person name="Richards S."/>
            <person name="Blissard G.W."/>
        </authorList>
    </citation>
    <scope>NUCLEOTIDE SEQUENCE</scope>
</reference>
<comment type="caution">
    <text evidence="8">The sequence shown here is derived from an EMBL/GenBank/DDBJ whole genome shotgun (WGS) entry which is preliminary data.</text>
</comment>
<keyword evidence="4" id="KW-0862">Zinc</keyword>
<evidence type="ECO:0000313" key="8">
    <source>
        <dbReference type="EMBL" id="KAG6460695.1"/>
    </source>
</evidence>
<sequence length="308" mass="34918">MLILNTLSILIQVAFIVFLSLLSMNIIRYFTTSVRTMAVVAPALFVNHGGGPMPLLGDEGHADLTKFLRDEVKKHVNFNKVKAIILVTAHWESDIVAISSGKHHDLYFDYYGFPPESYRYKYNAPGDPALAERIHTSLKDAGIKSRMDPERGWDHGVFVPMLLINPSADIPIIQISVLKNQDAEQHYKVGQVLHQFRKEGIAILGSGMSYHNMREFMYSRHEHRVINKEFDEFLNKVCTAEDESVRRQGLLSWRQQPGATEAHPMGGAEHFMPLVVIAGAGGPKPGERIFKWDMGDTFRLSSFIWREI</sequence>
<dbReference type="Gene3D" id="3.40.830.10">
    <property type="entry name" value="LigB-like"/>
    <property type="match status" value="1"/>
</dbReference>
<protein>
    <recommendedName>
        <fullName evidence="7">Extradiol ring-cleavage dioxygenase class III enzyme subunit B domain-containing protein</fullName>
    </recommendedName>
</protein>
<comment type="cofactor">
    <cofactor evidence="1">
        <name>Zn(2+)</name>
        <dbReference type="ChEBI" id="CHEBI:29105"/>
    </cofactor>
</comment>
<reference evidence="8" key="2">
    <citation type="submission" date="2020-12" db="EMBL/GenBank/DDBJ databases">
        <authorList>
            <person name="Kanost M."/>
        </authorList>
    </citation>
    <scope>NUCLEOTIDE SEQUENCE</scope>
</reference>
<keyword evidence="6" id="KW-1133">Transmembrane helix</keyword>
<name>A0A921ZMR0_MANSE</name>
<keyword evidence="6" id="KW-0812">Transmembrane</keyword>
<evidence type="ECO:0000256" key="2">
    <source>
        <dbReference type="ARBA" id="ARBA00007581"/>
    </source>
</evidence>
<dbReference type="CDD" id="cd07363">
    <property type="entry name" value="45_DOPA_Dioxygenase"/>
    <property type="match status" value="1"/>
</dbReference>
<dbReference type="InterPro" id="IPR004183">
    <property type="entry name" value="Xdiol_dOase_suB"/>
</dbReference>
<dbReference type="EMBL" id="JH668691">
    <property type="protein sequence ID" value="KAG6460695.1"/>
    <property type="molecule type" value="Genomic_DNA"/>
</dbReference>
<dbReference type="PANTHER" id="PTHR30096:SF0">
    <property type="entry name" value="4,5-DOPA DIOXYGENASE EXTRADIOL-LIKE PROTEIN"/>
    <property type="match status" value="1"/>
</dbReference>
<dbReference type="AlphaFoldDB" id="A0A921ZMR0"/>
<evidence type="ECO:0000256" key="5">
    <source>
        <dbReference type="ARBA" id="ARBA00023002"/>
    </source>
</evidence>
<accession>A0A921ZMR0</accession>
<dbReference type="InterPro" id="IPR014436">
    <property type="entry name" value="Extradiol_dOase_DODA"/>
</dbReference>
<dbReference type="GO" id="GO:0016702">
    <property type="term" value="F:oxidoreductase activity, acting on single donors with incorporation of molecular oxygen, incorporation of two atoms of oxygen"/>
    <property type="evidence" value="ECO:0007669"/>
    <property type="project" value="UniProtKB-ARBA"/>
</dbReference>
<keyword evidence="5" id="KW-0560">Oxidoreductase</keyword>
<evidence type="ECO:0000256" key="3">
    <source>
        <dbReference type="ARBA" id="ARBA00022723"/>
    </source>
</evidence>
<evidence type="ECO:0000256" key="6">
    <source>
        <dbReference type="SAM" id="Phobius"/>
    </source>
</evidence>
<comment type="similarity">
    <text evidence="2">Belongs to the DODA-type extradiol aromatic ring-opening dioxygenase family.</text>
</comment>
<dbReference type="PANTHER" id="PTHR30096">
    <property type="entry name" value="4,5-DOPA DIOXYGENASE EXTRADIOL-LIKE PROTEIN"/>
    <property type="match status" value="1"/>
</dbReference>
<proteinExistence type="inferred from homology"/>
<evidence type="ECO:0000313" key="9">
    <source>
        <dbReference type="Proteomes" id="UP000791440"/>
    </source>
</evidence>
<gene>
    <name evidence="8" type="ORF">O3G_MSEX012171</name>
</gene>
<dbReference type="GO" id="GO:0008270">
    <property type="term" value="F:zinc ion binding"/>
    <property type="evidence" value="ECO:0007669"/>
    <property type="project" value="InterPro"/>
</dbReference>
<organism evidence="8 9">
    <name type="scientific">Manduca sexta</name>
    <name type="common">Tobacco hawkmoth</name>
    <name type="synonym">Tobacco hornworm</name>
    <dbReference type="NCBI Taxonomy" id="7130"/>
    <lineage>
        <taxon>Eukaryota</taxon>
        <taxon>Metazoa</taxon>
        <taxon>Ecdysozoa</taxon>
        <taxon>Arthropoda</taxon>
        <taxon>Hexapoda</taxon>
        <taxon>Insecta</taxon>
        <taxon>Pterygota</taxon>
        <taxon>Neoptera</taxon>
        <taxon>Endopterygota</taxon>
        <taxon>Lepidoptera</taxon>
        <taxon>Glossata</taxon>
        <taxon>Ditrysia</taxon>
        <taxon>Bombycoidea</taxon>
        <taxon>Sphingidae</taxon>
        <taxon>Sphinginae</taxon>
        <taxon>Sphingini</taxon>
        <taxon>Manduca</taxon>
    </lineage>
</organism>
<dbReference type="PIRSF" id="PIRSF006157">
    <property type="entry name" value="Doxgns_DODA"/>
    <property type="match status" value="1"/>
</dbReference>
<keyword evidence="6" id="KW-0472">Membrane</keyword>
<evidence type="ECO:0000256" key="4">
    <source>
        <dbReference type="ARBA" id="ARBA00022833"/>
    </source>
</evidence>
<evidence type="ECO:0000259" key="7">
    <source>
        <dbReference type="Pfam" id="PF02900"/>
    </source>
</evidence>